<feature type="transmembrane region" description="Helical" evidence="1">
    <location>
        <begin position="353"/>
        <end position="377"/>
    </location>
</feature>
<proteinExistence type="predicted"/>
<reference evidence="2 3" key="1">
    <citation type="submission" date="2019-05" db="EMBL/GenBank/DDBJ databases">
        <title>Dyadobacter AR-3-8 sp. nov., isolated from arctic soil.</title>
        <authorList>
            <person name="Chaudhary D.K."/>
        </authorList>
    </citation>
    <scope>NUCLEOTIDE SEQUENCE [LARGE SCALE GENOMIC DNA]</scope>
    <source>
        <strain evidence="2 3">AR-3-8</strain>
    </source>
</reference>
<comment type="caution">
    <text evidence="2">The sequence shown here is derived from an EMBL/GenBank/DDBJ whole genome shotgun (WGS) entry which is preliminary data.</text>
</comment>
<accession>A0A4U6D1H4</accession>
<feature type="transmembrane region" description="Helical" evidence="1">
    <location>
        <begin position="139"/>
        <end position="161"/>
    </location>
</feature>
<dbReference type="OrthoDB" id="1491411at2"/>
<dbReference type="Proteomes" id="UP000304900">
    <property type="component" value="Unassembled WGS sequence"/>
</dbReference>
<feature type="transmembrane region" description="Helical" evidence="1">
    <location>
        <begin position="206"/>
        <end position="233"/>
    </location>
</feature>
<feature type="transmembrane region" description="Helical" evidence="1">
    <location>
        <begin position="181"/>
        <end position="199"/>
    </location>
</feature>
<evidence type="ECO:0000313" key="2">
    <source>
        <dbReference type="EMBL" id="TKT87654.1"/>
    </source>
</evidence>
<evidence type="ECO:0000313" key="3">
    <source>
        <dbReference type="Proteomes" id="UP000304900"/>
    </source>
</evidence>
<keyword evidence="3" id="KW-1185">Reference proteome</keyword>
<evidence type="ECO:0000256" key="1">
    <source>
        <dbReference type="SAM" id="Phobius"/>
    </source>
</evidence>
<dbReference type="EMBL" id="SZVO01000018">
    <property type="protein sequence ID" value="TKT87654.1"/>
    <property type="molecule type" value="Genomic_DNA"/>
</dbReference>
<dbReference type="RefSeq" id="WP_137343541.1">
    <property type="nucleotide sequence ID" value="NZ_SZVO01000018.1"/>
</dbReference>
<evidence type="ECO:0008006" key="4">
    <source>
        <dbReference type="Google" id="ProtNLM"/>
    </source>
</evidence>
<keyword evidence="1" id="KW-1133">Transmembrane helix</keyword>
<organism evidence="2 3">
    <name type="scientific">Dyadobacter frigoris</name>
    <dbReference type="NCBI Taxonomy" id="2576211"/>
    <lineage>
        <taxon>Bacteria</taxon>
        <taxon>Pseudomonadati</taxon>
        <taxon>Bacteroidota</taxon>
        <taxon>Cytophagia</taxon>
        <taxon>Cytophagales</taxon>
        <taxon>Spirosomataceae</taxon>
        <taxon>Dyadobacter</taxon>
    </lineage>
</organism>
<keyword evidence="1" id="KW-0812">Transmembrane</keyword>
<sequence length="444" mass="51245">MICYLLVVISIAQYIRKEYFYSLLIFFFLLLEGFQVIPLNILTIGFFSGSSIDASLLVFLGLFVLRGNYWIKNAVRKTKFAKAIFIFIFILISNVIYGLLIGYSFGDVFKGARLYIFLLSFLMFTEISEVELIRVLKVLLIITFVQSILFLLQVVTGQTLLQGPKELLVNDLKYTRFYNTPKLLDLSLAITLFWFPFGYSKKIRFVFIFIFVLAVLAPLHRGYMFAWFLTVAIHSLIYNSYTKKIIYVILLGFLLIIILSVEVLRSRVFEAINQLSILSDIFSNRVIYDSNTFLYRVNHLTERLSYINNIPLGWLFGIGLVDEKAPEVLTLPLRYGLPDPISGNIVKVYTPDLVWSMLFLTMGYIGAFFYVNIFIVLARRYSYNTINLNISKVILSLILIGAFSSFTSNTFLQPHFFIPILLLAIIVEKKKIAGKQRLIKYRVT</sequence>
<feature type="transmembrane region" description="Helical" evidence="1">
    <location>
        <begin position="83"/>
        <end position="105"/>
    </location>
</feature>
<protein>
    <recommendedName>
        <fullName evidence="4">Oligosaccharide repeat unit polymerase</fullName>
    </recommendedName>
</protein>
<feature type="transmembrane region" description="Helical" evidence="1">
    <location>
        <begin position="304"/>
        <end position="321"/>
    </location>
</feature>
<keyword evidence="1" id="KW-0472">Membrane</keyword>
<dbReference type="AlphaFoldDB" id="A0A4U6D1H4"/>
<name>A0A4U6D1H4_9BACT</name>
<feature type="transmembrane region" description="Helical" evidence="1">
    <location>
        <begin position="412"/>
        <end position="428"/>
    </location>
</feature>
<feature type="transmembrane region" description="Helical" evidence="1">
    <location>
        <begin position="20"/>
        <end position="48"/>
    </location>
</feature>
<feature type="transmembrane region" description="Helical" evidence="1">
    <location>
        <begin position="111"/>
        <end position="127"/>
    </location>
</feature>
<feature type="transmembrane region" description="Helical" evidence="1">
    <location>
        <begin position="245"/>
        <end position="264"/>
    </location>
</feature>
<gene>
    <name evidence="2" type="ORF">FDK13_29145</name>
</gene>
<feature type="transmembrane region" description="Helical" evidence="1">
    <location>
        <begin position="389"/>
        <end position="406"/>
    </location>
</feature>